<proteinExistence type="predicted"/>
<name>A0A6N3GJY6_9BACT</name>
<gene>
    <name evidence="1" type="ORF">PCLFYP37_00453</name>
</gene>
<protein>
    <submittedName>
        <fullName evidence="1">Uncharacterized protein</fullName>
    </submittedName>
</protein>
<dbReference type="RefSeq" id="WP_270652390.1">
    <property type="nucleotide sequence ID" value="NZ_CACRUT010000031.1"/>
</dbReference>
<dbReference type="AlphaFoldDB" id="A0A6N3GJY6"/>
<reference evidence="1" key="1">
    <citation type="submission" date="2019-11" db="EMBL/GenBank/DDBJ databases">
        <authorList>
            <person name="Feng L."/>
        </authorList>
    </citation>
    <scope>NUCLEOTIDE SEQUENCE</scope>
    <source>
        <strain evidence="1">PclaraLFYP37</strain>
    </source>
</reference>
<organism evidence="1">
    <name type="scientific">Paraprevotella clara</name>
    <dbReference type="NCBI Taxonomy" id="454154"/>
    <lineage>
        <taxon>Bacteria</taxon>
        <taxon>Pseudomonadati</taxon>
        <taxon>Bacteroidota</taxon>
        <taxon>Bacteroidia</taxon>
        <taxon>Bacteroidales</taxon>
        <taxon>Prevotellaceae</taxon>
        <taxon>Paraprevotella</taxon>
    </lineage>
</organism>
<dbReference type="EMBL" id="CACRUT010000031">
    <property type="protein sequence ID" value="VYU64908.1"/>
    <property type="molecule type" value="Genomic_DNA"/>
</dbReference>
<accession>A0A6N3GJY6</accession>
<sequence>MQEEINEFVEALYRFVANEIKRVTDPIYCQEGIKIVDARNHIFRLSDTLRTDEAEDTYALSDLCIVDEDMQTVPHRQRMYRIARNYWNG</sequence>
<evidence type="ECO:0000313" key="1">
    <source>
        <dbReference type="EMBL" id="VYU64908.1"/>
    </source>
</evidence>